<dbReference type="Gene3D" id="3.40.50.300">
    <property type="entry name" value="P-loop containing nucleotide triphosphate hydrolases"/>
    <property type="match status" value="1"/>
</dbReference>
<dbReference type="SMART" id="SM00382">
    <property type="entry name" value="AAA"/>
    <property type="match status" value="1"/>
</dbReference>
<evidence type="ECO:0000313" key="2">
    <source>
        <dbReference type="EMBL" id="CAD7287261.1"/>
    </source>
</evidence>
<proteinExistence type="predicted"/>
<gene>
    <name evidence="2" type="ORF">LMG8286_00899</name>
</gene>
<dbReference type="PANTHER" id="PTHR42935:SF1">
    <property type="entry name" value="SLR0930 PROTEIN"/>
    <property type="match status" value="1"/>
</dbReference>
<dbReference type="InterPro" id="IPR008533">
    <property type="entry name" value="DUF815"/>
</dbReference>
<dbReference type="InterPro" id="IPR003593">
    <property type="entry name" value="AAA+_ATPase"/>
</dbReference>
<comment type="caution">
    <text evidence="2">The sequence shown here is derived from an EMBL/GenBank/DDBJ whole genome shotgun (WGS) entry which is preliminary data.</text>
</comment>
<sequence length="258" mass="29919">MIDWTREFAAIWRSSKAQLVPVKEIDFVDIDDLIGLQTQKTQLILNTQNFINGNEANHVLLWGEMGCGKSSLLKAVFTKFYKENLRLIEIASDEFKNLPDIIDELREQNKFKFIIFCDDMSFENGSADYKFLKPLMQGSISKPPKNILVYATSNRRHLVSERQSDNDGVIVKDGEIHYGDTVNEKMSLADRFGLWISFYQGNFAEYLDIVDHYFKNENVDKEILHDLAKSYATLRASRSGRTAKQFYLLYRDKISKDK</sequence>
<protein>
    <recommendedName>
        <fullName evidence="1">AAA+ ATPase domain-containing protein</fullName>
    </recommendedName>
</protein>
<dbReference type="PANTHER" id="PTHR42935">
    <property type="entry name" value="SLR0930 PROTEIN"/>
    <property type="match status" value="1"/>
</dbReference>
<dbReference type="SUPFAM" id="SSF52540">
    <property type="entry name" value="P-loop containing nucleoside triphosphate hydrolases"/>
    <property type="match status" value="1"/>
</dbReference>
<evidence type="ECO:0000313" key="3">
    <source>
        <dbReference type="Proteomes" id="UP000789359"/>
    </source>
</evidence>
<dbReference type="InterPro" id="IPR027417">
    <property type="entry name" value="P-loop_NTPase"/>
</dbReference>
<keyword evidence="3" id="KW-1185">Reference proteome</keyword>
<feature type="domain" description="AAA+ ATPase" evidence="1">
    <location>
        <begin position="55"/>
        <end position="182"/>
    </location>
</feature>
<dbReference type="RefSeq" id="WP_230056643.1">
    <property type="nucleotide sequence ID" value="NZ_CAJHOE010000001.1"/>
</dbReference>
<reference evidence="2 3" key="1">
    <citation type="submission" date="2020-11" db="EMBL/GenBank/DDBJ databases">
        <authorList>
            <person name="Peeters C."/>
        </authorList>
    </citation>
    <scope>NUCLEOTIDE SEQUENCE [LARGE SCALE GENOMIC DNA]</scope>
    <source>
        <strain evidence="2 3">LMG 8286</strain>
    </source>
</reference>
<evidence type="ECO:0000259" key="1">
    <source>
        <dbReference type="SMART" id="SM00382"/>
    </source>
</evidence>
<organism evidence="2 3">
    <name type="scientific">Campylobacter suis</name>
    <dbReference type="NCBI Taxonomy" id="2790657"/>
    <lineage>
        <taxon>Bacteria</taxon>
        <taxon>Pseudomonadati</taxon>
        <taxon>Campylobacterota</taxon>
        <taxon>Epsilonproteobacteria</taxon>
        <taxon>Campylobacterales</taxon>
        <taxon>Campylobacteraceae</taxon>
        <taxon>Campylobacter</taxon>
    </lineage>
</organism>
<accession>A0ABN7K6L9</accession>
<dbReference type="Pfam" id="PF05673">
    <property type="entry name" value="DUF815"/>
    <property type="match status" value="1"/>
</dbReference>
<dbReference type="CDD" id="cd00009">
    <property type="entry name" value="AAA"/>
    <property type="match status" value="1"/>
</dbReference>
<dbReference type="EMBL" id="CAJHOE010000001">
    <property type="protein sequence ID" value="CAD7287261.1"/>
    <property type="molecule type" value="Genomic_DNA"/>
</dbReference>
<name>A0ABN7K6L9_9BACT</name>
<dbReference type="Proteomes" id="UP000789359">
    <property type="component" value="Unassembled WGS sequence"/>
</dbReference>